<organism evidence="12 13">
    <name type="scientific">Sulfitobacter brevis</name>
    <dbReference type="NCBI Taxonomy" id="74348"/>
    <lineage>
        <taxon>Bacteria</taxon>
        <taxon>Pseudomonadati</taxon>
        <taxon>Pseudomonadota</taxon>
        <taxon>Alphaproteobacteria</taxon>
        <taxon>Rhodobacterales</taxon>
        <taxon>Roseobacteraceae</taxon>
        <taxon>Sulfitobacter</taxon>
    </lineage>
</organism>
<dbReference type="EC" id="1.4.3.16" evidence="4"/>
<evidence type="ECO:0000256" key="5">
    <source>
        <dbReference type="ARBA" id="ARBA00022630"/>
    </source>
</evidence>
<keyword evidence="13" id="KW-1185">Reference proteome</keyword>
<dbReference type="GO" id="GO:0034628">
    <property type="term" value="P:'de novo' NAD+ biosynthetic process from L-aspartate"/>
    <property type="evidence" value="ECO:0007669"/>
    <property type="project" value="TreeGrafter"/>
</dbReference>
<dbReference type="Proteomes" id="UP000198977">
    <property type="component" value="Unassembled WGS sequence"/>
</dbReference>
<dbReference type="PANTHER" id="PTHR42716">
    <property type="entry name" value="L-ASPARTATE OXIDASE"/>
    <property type="match status" value="1"/>
</dbReference>
<evidence type="ECO:0000256" key="8">
    <source>
        <dbReference type="ARBA" id="ARBA00023002"/>
    </source>
</evidence>
<comment type="cofactor">
    <cofactor evidence="1">
        <name>FAD</name>
        <dbReference type="ChEBI" id="CHEBI:57692"/>
    </cofactor>
</comment>
<evidence type="ECO:0000259" key="10">
    <source>
        <dbReference type="Pfam" id="PF00890"/>
    </source>
</evidence>
<dbReference type="InterPro" id="IPR036188">
    <property type="entry name" value="FAD/NAD-bd_sf"/>
</dbReference>
<comment type="catalytic activity">
    <reaction evidence="9">
        <text>L-aspartate + O2 = iminosuccinate + H2O2</text>
        <dbReference type="Rhea" id="RHEA:25876"/>
        <dbReference type="ChEBI" id="CHEBI:15379"/>
        <dbReference type="ChEBI" id="CHEBI:16240"/>
        <dbReference type="ChEBI" id="CHEBI:29991"/>
        <dbReference type="ChEBI" id="CHEBI:77875"/>
        <dbReference type="EC" id="1.4.3.16"/>
    </reaction>
    <physiologicalReaction direction="left-to-right" evidence="9">
        <dbReference type="Rhea" id="RHEA:25877"/>
    </physiologicalReaction>
</comment>
<evidence type="ECO:0000256" key="1">
    <source>
        <dbReference type="ARBA" id="ARBA00001974"/>
    </source>
</evidence>
<dbReference type="InterPro" id="IPR027477">
    <property type="entry name" value="Succ_DH/fumarate_Rdtase_cat_sf"/>
</dbReference>
<keyword evidence="5" id="KW-0285">Flavoprotein</keyword>
<evidence type="ECO:0000256" key="4">
    <source>
        <dbReference type="ARBA" id="ARBA00012173"/>
    </source>
</evidence>
<evidence type="ECO:0000256" key="9">
    <source>
        <dbReference type="ARBA" id="ARBA00048305"/>
    </source>
</evidence>
<dbReference type="InterPro" id="IPR037099">
    <property type="entry name" value="Fum_R/Succ_DH_flav-like_C_sf"/>
</dbReference>
<comment type="similarity">
    <text evidence="3">Belongs to the FAD-dependent oxidoreductase 2 family. NadB subfamily.</text>
</comment>
<keyword evidence="6" id="KW-0662">Pyridine nucleotide biosynthesis</keyword>
<name>A0A1I2F886_9RHOB</name>
<dbReference type="UniPathway" id="UPA00253">
    <property type="reaction ID" value="UER00326"/>
</dbReference>
<dbReference type="Pfam" id="PF02910">
    <property type="entry name" value="Succ_DH_flav_C"/>
    <property type="match status" value="1"/>
</dbReference>
<dbReference type="PANTHER" id="PTHR42716:SF2">
    <property type="entry name" value="L-ASPARTATE OXIDASE, CHLOROPLASTIC"/>
    <property type="match status" value="1"/>
</dbReference>
<feature type="domain" description="FAD-dependent oxidoreductase 2 FAD-binding" evidence="10">
    <location>
        <begin position="30"/>
        <end position="98"/>
    </location>
</feature>
<evidence type="ECO:0000256" key="2">
    <source>
        <dbReference type="ARBA" id="ARBA00004950"/>
    </source>
</evidence>
<dbReference type="Gene3D" id="1.20.58.100">
    <property type="entry name" value="Fumarate reductase/succinate dehydrogenase flavoprotein-like, C-terminal domain"/>
    <property type="match status" value="1"/>
</dbReference>
<evidence type="ECO:0000256" key="3">
    <source>
        <dbReference type="ARBA" id="ARBA00008562"/>
    </source>
</evidence>
<keyword evidence="7" id="KW-0274">FAD</keyword>
<dbReference type="STRING" id="74348.SAMN04488523_11512"/>
<dbReference type="GO" id="GO:0008734">
    <property type="term" value="F:L-aspartate oxidase activity"/>
    <property type="evidence" value="ECO:0007669"/>
    <property type="project" value="UniProtKB-EC"/>
</dbReference>
<evidence type="ECO:0000256" key="6">
    <source>
        <dbReference type="ARBA" id="ARBA00022642"/>
    </source>
</evidence>
<reference evidence="12 13" key="1">
    <citation type="submission" date="2016-10" db="EMBL/GenBank/DDBJ databases">
        <authorList>
            <person name="de Groot N.N."/>
        </authorList>
    </citation>
    <scope>NUCLEOTIDE SEQUENCE [LARGE SCALE GENOMIC DNA]</scope>
    <source>
        <strain evidence="12 13">DSM 11443</strain>
    </source>
</reference>
<dbReference type="InterPro" id="IPR015939">
    <property type="entry name" value="Fum_Rdtase/Succ_DH_flav-like_C"/>
</dbReference>
<dbReference type="SUPFAM" id="SSF51905">
    <property type="entry name" value="FAD/NAD(P)-binding domain"/>
    <property type="match status" value="1"/>
</dbReference>
<dbReference type="Pfam" id="PF00890">
    <property type="entry name" value="FAD_binding_2"/>
    <property type="match status" value="1"/>
</dbReference>
<dbReference type="Gene3D" id="3.90.700.10">
    <property type="entry name" value="Succinate dehydrogenase/fumarate reductase flavoprotein, catalytic domain"/>
    <property type="match status" value="1"/>
</dbReference>
<dbReference type="SUPFAM" id="SSF46977">
    <property type="entry name" value="Succinate dehydrogenase/fumarate reductase flavoprotein C-terminal domain"/>
    <property type="match status" value="1"/>
</dbReference>
<dbReference type="RefSeq" id="WP_342742075.1">
    <property type="nucleotide sequence ID" value="NZ_FOMW01000015.1"/>
</dbReference>
<keyword evidence="8" id="KW-0560">Oxidoreductase</keyword>
<accession>A0A1I2F886</accession>
<dbReference type="AlphaFoldDB" id="A0A1I2F886"/>
<dbReference type="EMBL" id="FOMW01000015">
    <property type="protein sequence ID" value="SFF01542.1"/>
    <property type="molecule type" value="Genomic_DNA"/>
</dbReference>
<evidence type="ECO:0000256" key="7">
    <source>
        <dbReference type="ARBA" id="ARBA00022827"/>
    </source>
</evidence>
<dbReference type="Gene3D" id="3.50.50.60">
    <property type="entry name" value="FAD/NAD(P)-binding domain"/>
    <property type="match status" value="1"/>
</dbReference>
<proteinExistence type="inferred from homology"/>
<sequence>MARGVFAQTQAGLAPALDTRQALGTSVLRDFTAVAAACLKIGLDPLTDPIPVAAAAHYHMGGIATDHTGQTSLPGLWACGEAASTGLHGANRLASNGLLEALVYGQRCAVAIDAALGASPTDAPTNTLPNLDAAEVPDPTLVARLRQSMTDGAGVIRDAPGLQRTLDDIAEIEVAQPTCTALLNMTATATLIATGALNRCESRGAHFRSDYPETCSAIGSRSFQTLAEAQAMPTTPQMETT</sequence>
<evidence type="ECO:0000313" key="12">
    <source>
        <dbReference type="EMBL" id="SFF01542.1"/>
    </source>
</evidence>
<evidence type="ECO:0000259" key="11">
    <source>
        <dbReference type="Pfam" id="PF02910"/>
    </source>
</evidence>
<dbReference type="InterPro" id="IPR005288">
    <property type="entry name" value="NadB"/>
</dbReference>
<comment type="pathway">
    <text evidence="2">Cofactor biosynthesis; NAD(+) biosynthesis; iminoaspartate from L-aspartate (oxidase route): step 1/1.</text>
</comment>
<dbReference type="InterPro" id="IPR003953">
    <property type="entry name" value="FAD-dep_OxRdtase_2_FAD-bd"/>
</dbReference>
<gene>
    <name evidence="12" type="ORF">SAMN04488523_11512</name>
</gene>
<evidence type="ECO:0000313" key="13">
    <source>
        <dbReference type="Proteomes" id="UP000198977"/>
    </source>
</evidence>
<feature type="domain" description="Fumarate reductase/succinate dehydrogenase flavoprotein-like C-terminal" evidence="11">
    <location>
        <begin position="144"/>
        <end position="214"/>
    </location>
</feature>
<protein>
    <recommendedName>
        <fullName evidence="4">L-aspartate oxidase</fullName>
        <ecNumber evidence="4">1.4.3.16</ecNumber>
    </recommendedName>
</protein>